<feature type="repeat" description="TPR" evidence="4">
    <location>
        <begin position="162"/>
        <end position="195"/>
    </location>
</feature>
<feature type="repeat" description="TPR" evidence="4">
    <location>
        <begin position="128"/>
        <end position="161"/>
    </location>
</feature>
<feature type="region of interest" description="Disordered" evidence="5">
    <location>
        <begin position="298"/>
        <end position="340"/>
    </location>
</feature>
<reference evidence="7" key="1">
    <citation type="submission" date="2021-03" db="EMBL/GenBank/DDBJ databases">
        <authorList>
            <person name="Bekaert M."/>
        </authorList>
    </citation>
    <scope>NUCLEOTIDE SEQUENCE</scope>
</reference>
<dbReference type="EMBL" id="CAJPWZ010002953">
    <property type="protein sequence ID" value="CAG2248949.1"/>
    <property type="molecule type" value="Genomic_DNA"/>
</dbReference>
<proteinExistence type="inferred from homology"/>
<comment type="caution">
    <text evidence="7">The sequence shown here is derived from an EMBL/GenBank/DDBJ whole genome shotgun (WGS) entry which is preliminary data.</text>
</comment>
<dbReference type="InterPro" id="IPR019734">
    <property type="entry name" value="TPR_rpt"/>
</dbReference>
<keyword evidence="2" id="KW-0677">Repeat</keyword>
<dbReference type="Gene3D" id="1.25.40.10">
    <property type="entry name" value="Tetratricopeptide repeat domain"/>
    <property type="match status" value="1"/>
</dbReference>
<gene>
    <name evidence="7" type="ORF">MEDL_60757</name>
</gene>
<evidence type="ECO:0000256" key="5">
    <source>
        <dbReference type="SAM" id="MobiDB-lite"/>
    </source>
</evidence>
<dbReference type="PROSITE" id="PS50005">
    <property type="entry name" value="TPR"/>
    <property type="match status" value="3"/>
</dbReference>
<dbReference type="Pfam" id="PF16546">
    <property type="entry name" value="SGTA_dimer"/>
    <property type="match status" value="1"/>
</dbReference>
<evidence type="ECO:0000313" key="7">
    <source>
        <dbReference type="EMBL" id="CAG2248949.1"/>
    </source>
</evidence>
<evidence type="ECO:0000256" key="2">
    <source>
        <dbReference type="ARBA" id="ARBA00022737"/>
    </source>
</evidence>
<dbReference type="OrthoDB" id="2335338at2759"/>
<organism evidence="7 8">
    <name type="scientific">Mytilus edulis</name>
    <name type="common">Blue mussel</name>
    <dbReference type="NCBI Taxonomy" id="6550"/>
    <lineage>
        <taxon>Eukaryota</taxon>
        <taxon>Metazoa</taxon>
        <taxon>Spiralia</taxon>
        <taxon>Lophotrochozoa</taxon>
        <taxon>Mollusca</taxon>
        <taxon>Bivalvia</taxon>
        <taxon>Autobranchia</taxon>
        <taxon>Pteriomorphia</taxon>
        <taxon>Mytilida</taxon>
        <taxon>Mytiloidea</taxon>
        <taxon>Mytilidae</taxon>
        <taxon>Mytilinae</taxon>
        <taxon>Mytilus</taxon>
    </lineage>
</organism>
<feature type="compositionally biased region" description="Polar residues" evidence="5">
    <location>
        <begin position="325"/>
        <end position="340"/>
    </location>
</feature>
<evidence type="ECO:0000313" key="8">
    <source>
        <dbReference type="Proteomes" id="UP000683360"/>
    </source>
</evidence>
<accession>A0A8S3UUD9</accession>
<dbReference type="SUPFAM" id="SSF48452">
    <property type="entry name" value="TPR-like"/>
    <property type="match status" value="1"/>
</dbReference>
<sequence>MADVNRLVFSIIRFLEDQKTAANLSDEGVEGLEVAIQCLESTYSVSTQDPQQVKKLSVPKNLLDIFNSQLSTEPDAEFDSLSIHEPTPEEKEEAECLKNKGNEFMKAEKFSDALECYTQALKLDSHNSVFFCNRAAAYSKLNKHVKAIEDCEKALTIDPQYSKAYGRMGIAYTALNDHESALECYRKALELDPTNQSYQNNLEIAEQKLKEEAAKAGFGLGSGGGMPMDFSQILNNPHVMDMATQMMGNPQMQQMMSNMMSGFGGPGAGAGGNPEEAVEGGAPGVPGGIGNILQIGQQMASQMQESNPELVAQLRQQMGRPPNNPDGSNDADSNPGSQQQ</sequence>
<dbReference type="InterPro" id="IPR032374">
    <property type="entry name" value="SGTA_dimer"/>
</dbReference>
<feature type="domain" description="SGTA homodimerisation" evidence="6">
    <location>
        <begin position="5"/>
        <end position="67"/>
    </location>
</feature>
<dbReference type="GO" id="GO:0072380">
    <property type="term" value="C:TRC complex"/>
    <property type="evidence" value="ECO:0007669"/>
    <property type="project" value="TreeGrafter"/>
</dbReference>
<dbReference type="Proteomes" id="UP000683360">
    <property type="component" value="Unassembled WGS sequence"/>
</dbReference>
<dbReference type="PROSITE" id="PS50293">
    <property type="entry name" value="TPR_REGION"/>
    <property type="match status" value="1"/>
</dbReference>
<evidence type="ECO:0000256" key="4">
    <source>
        <dbReference type="PROSITE-ProRule" id="PRU00339"/>
    </source>
</evidence>
<dbReference type="SMART" id="SM00028">
    <property type="entry name" value="TPR"/>
    <property type="match status" value="3"/>
</dbReference>
<feature type="repeat" description="TPR" evidence="4">
    <location>
        <begin position="94"/>
        <end position="127"/>
    </location>
</feature>
<dbReference type="InterPro" id="IPR011990">
    <property type="entry name" value="TPR-like_helical_dom_sf"/>
</dbReference>
<dbReference type="Pfam" id="PF00515">
    <property type="entry name" value="TPR_1"/>
    <property type="match status" value="3"/>
</dbReference>
<dbReference type="GO" id="GO:0016020">
    <property type="term" value="C:membrane"/>
    <property type="evidence" value="ECO:0007669"/>
    <property type="project" value="TreeGrafter"/>
</dbReference>
<dbReference type="GO" id="GO:0060090">
    <property type="term" value="F:molecular adaptor activity"/>
    <property type="evidence" value="ECO:0007669"/>
    <property type="project" value="TreeGrafter"/>
</dbReference>
<name>A0A8S3UUD9_MYTED</name>
<evidence type="ECO:0000256" key="1">
    <source>
        <dbReference type="ARBA" id="ARBA00008175"/>
    </source>
</evidence>
<keyword evidence="8" id="KW-1185">Reference proteome</keyword>
<dbReference type="Gene3D" id="1.20.5.420">
    <property type="entry name" value="Immunoglobulin FC, subunit C"/>
    <property type="match status" value="1"/>
</dbReference>
<protein>
    <submittedName>
        <fullName evidence="7">SGTA</fullName>
    </submittedName>
</protein>
<keyword evidence="3 4" id="KW-0802">TPR repeat</keyword>
<evidence type="ECO:0000259" key="6">
    <source>
        <dbReference type="Pfam" id="PF16546"/>
    </source>
</evidence>
<dbReference type="PANTHER" id="PTHR45831:SF2">
    <property type="entry name" value="LD24721P"/>
    <property type="match status" value="1"/>
</dbReference>
<evidence type="ECO:0000256" key="3">
    <source>
        <dbReference type="ARBA" id="ARBA00022803"/>
    </source>
</evidence>
<dbReference type="GO" id="GO:0006620">
    <property type="term" value="P:post-translational protein targeting to endoplasmic reticulum membrane"/>
    <property type="evidence" value="ECO:0007669"/>
    <property type="project" value="TreeGrafter"/>
</dbReference>
<comment type="similarity">
    <text evidence="1">Belongs to the SGT family.</text>
</comment>
<dbReference type="AlphaFoldDB" id="A0A8S3UUD9"/>
<dbReference type="InterPro" id="IPR047150">
    <property type="entry name" value="SGT"/>
</dbReference>
<dbReference type="PANTHER" id="PTHR45831">
    <property type="entry name" value="LD24721P"/>
    <property type="match status" value="1"/>
</dbReference>